<dbReference type="Pfam" id="PF05593">
    <property type="entry name" value="RHS_repeat"/>
    <property type="match status" value="1"/>
</dbReference>
<dbReference type="InterPro" id="IPR031325">
    <property type="entry name" value="RHS_repeat"/>
</dbReference>
<proteinExistence type="predicted"/>
<gene>
    <name evidence="1" type="ORF">J3U88_30725</name>
</gene>
<evidence type="ECO:0000313" key="2">
    <source>
        <dbReference type="Proteomes" id="UP000664417"/>
    </source>
</evidence>
<organism evidence="1 2">
    <name type="scientific">Acanthopleuribacter pedis</name>
    <dbReference type="NCBI Taxonomy" id="442870"/>
    <lineage>
        <taxon>Bacteria</taxon>
        <taxon>Pseudomonadati</taxon>
        <taxon>Acidobacteriota</taxon>
        <taxon>Holophagae</taxon>
        <taxon>Acanthopleuribacterales</taxon>
        <taxon>Acanthopleuribacteraceae</taxon>
        <taxon>Acanthopleuribacter</taxon>
    </lineage>
</organism>
<dbReference type="Proteomes" id="UP000664417">
    <property type="component" value="Unassembled WGS sequence"/>
</dbReference>
<dbReference type="EMBL" id="JAFREP010000044">
    <property type="protein sequence ID" value="MBO1322879.1"/>
    <property type="molecule type" value="Genomic_DNA"/>
</dbReference>
<dbReference type="Gene3D" id="2.180.10.10">
    <property type="entry name" value="RHS repeat-associated core"/>
    <property type="match status" value="1"/>
</dbReference>
<reference evidence="1" key="1">
    <citation type="submission" date="2021-03" db="EMBL/GenBank/DDBJ databases">
        <authorList>
            <person name="Wang G."/>
        </authorList>
    </citation>
    <scope>NUCLEOTIDE SEQUENCE</scope>
    <source>
        <strain evidence="1">KCTC 12899</strain>
    </source>
</reference>
<dbReference type="AlphaFoldDB" id="A0A8J7QF43"/>
<evidence type="ECO:0008006" key="3">
    <source>
        <dbReference type="Google" id="ProtNLM"/>
    </source>
</evidence>
<sequence length="257" mass="27213">MGTKQTVERDGLGRVTATTLGNQSATFQHLIVSNRVVVASEDKASDTAWRESYDERGLLREVTVAKPIAATTRFTYDPLDRLVSVVRGEGPAVGTTRYSYFEDTDIVTRVTGPAGISHSQNVVIGDAGIEITRADATIAGQTDTVPITISADGLTVQHELGGVGTAVTQLDGFGRPTETGAGETKQTTTYAEGETTTTDGFNGRTATLKVEDPYGIKQSISVKDQKTGDTRAASSEVTFDSTGMIAKTTQARKEVSV</sequence>
<dbReference type="RefSeq" id="WP_207862851.1">
    <property type="nucleotide sequence ID" value="NZ_JAFREP010000044.1"/>
</dbReference>
<comment type="caution">
    <text evidence="1">The sequence shown here is derived from an EMBL/GenBank/DDBJ whole genome shotgun (WGS) entry which is preliminary data.</text>
</comment>
<accession>A0A8J7QF43</accession>
<protein>
    <recommendedName>
        <fullName evidence="3">YD repeat-containing protein</fullName>
    </recommendedName>
</protein>
<evidence type="ECO:0000313" key="1">
    <source>
        <dbReference type="EMBL" id="MBO1322879.1"/>
    </source>
</evidence>
<keyword evidence="2" id="KW-1185">Reference proteome</keyword>
<name>A0A8J7QF43_9BACT</name>